<organism evidence="3 4">
    <name type="scientific">Ahrensia marina</name>
    <dbReference type="NCBI Taxonomy" id="1514904"/>
    <lineage>
        <taxon>Bacteria</taxon>
        <taxon>Pseudomonadati</taxon>
        <taxon>Pseudomonadota</taxon>
        <taxon>Alphaproteobacteria</taxon>
        <taxon>Hyphomicrobiales</taxon>
        <taxon>Ahrensiaceae</taxon>
        <taxon>Ahrensia</taxon>
    </lineage>
</organism>
<dbReference type="CDD" id="cd07012">
    <property type="entry name" value="PBP2_Bug_TTT"/>
    <property type="match status" value="1"/>
</dbReference>
<comment type="similarity">
    <text evidence="1">Belongs to the UPF0065 (bug) family.</text>
</comment>
<keyword evidence="4" id="KW-1185">Reference proteome</keyword>
<evidence type="ECO:0008006" key="5">
    <source>
        <dbReference type="Google" id="ProtNLM"/>
    </source>
</evidence>
<feature type="signal peptide" evidence="2">
    <location>
        <begin position="1"/>
        <end position="31"/>
    </location>
</feature>
<protein>
    <recommendedName>
        <fullName evidence="5">ABC transporter substrate-binding protein</fullName>
    </recommendedName>
</protein>
<feature type="chain" id="PRO_5005847238" description="ABC transporter substrate-binding protein" evidence="2">
    <location>
        <begin position="32"/>
        <end position="322"/>
    </location>
</feature>
<proteinExistence type="inferred from homology"/>
<evidence type="ECO:0000256" key="2">
    <source>
        <dbReference type="SAM" id="SignalP"/>
    </source>
</evidence>
<dbReference type="Pfam" id="PF03401">
    <property type="entry name" value="TctC"/>
    <property type="match status" value="1"/>
</dbReference>
<dbReference type="InterPro" id="IPR005064">
    <property type="entry name" value="BUG"/>
</dbReference>
<dbReference type="STRING" id="1514904.SU32_03545"/>
<evidence type="ECO:0000313" key="3">
    <source>
        <dbReference type="EMBL" id="KPB02342.1"/>
    </source>
</evidence>
<dbReference type="OrthoDB" id="8970543at2"/>
<dbReference type="Gene3D" id="3.40.190.150">
    <property type="entry name" value="Bordetella uptake gene, domain 1"/>
    <property type="match status" value="1"/>
</dbReference>
<name>A0A0N0E8K7_9HYPH</name>
<dbReference type="PIRSF" id="PIRSF017082">
    <property type="entry name" value="YflP"/>
    <property type="match status" value="1"/>
</dbReference>
<evidence type="ECO:0000256" key="1">
    <source>
        <dbReference type="ARBA" id="ARBA00006987"/>
    </source>
</evidence>
<dbReference type="PATRIC" id="fig|1514904.3.peg.2420"/>
<sequence length="322" mass="33543">MTNLKKLLTTTAAIAVGAATMVASGVTSAMAEYPERPVTLIVPFGAGGNTDAVARAFQADFAEALGGEIVVKNTAGAAGTIGTAEVAASEADGYSLGVIPIGPLTTQPHLRDLPYDKDSWEYVCNITKNPMVLLVSKDSPFNSVEDVKTELSANPGKYVYGSAGPGTLPHLAMAATMGALDVEAKHLPDSGTADGMRSMASGTIQFFADPPLVLSRYDVKALASFTDERIEGLPDVPTMKELGHPLNFSIWVGIVAPKGTPADVVEKLSAACGEATKGPNFTKVTESTSTNVEYMDSATFGSFVDSEFEKNGQILKDAGLSK</sequence>
<dbReference type="PANTHER" id="PTHR42928:SF5">
    <property type="entry name" value="BLR1237 PROTEIN"/>
    <property type="match status" value="1"/>
</dbReference>
<dbReference type="PANTHER" id="PTHR42928">
    <property type="entry name" value="TRICARBOXYLATE-BINDING PROTEIN"/>
    <property type="match status" value="1"/>
</dbReference>
<dbReference type="SUPFAM" id="SSF53850">
    <property type="entry name" value="Periplasmic binding protein-like II"/>
    <property type="match status" value="1"/>
</dbReference>
<gene>
    <name evidence="3" type="ORF">SU32_03545</name>
</gene>
<dbReference type="EMBL" id="JXMU01000003">
    <property type="protein sequence ID" value="KPB02342.1"/>
    <property type="molecule type" value="Genomic_DNA"/>
</dbReference>
<dbReference type="Gene3D" id="3.40.190.10">
    <property type="entry name" value="Periplasmic binding protein-like II"/>
    <property type="match status" value="1"/>
</dbReference>
<dbReference type="AlphaFoldDB" id="A0A0N0E8K7"/>
<accession>A0A0N0E8K7</accession>
<comment type="caution">
    <text evidence="3">The sequence shown here is derived from an EMBL/GenBank/DDBJ whole genome shotgun (WGS) entry which is preliminary data.</text>
</comment>
<dbReference type="Proteomes" id="UP000038011">
    <property type="component" value="Unassembled WGS sequence"/>
</dbReference>
<keyword evidence="2" id="KW-0732">Signal</keyword>
<evidence type="ECO:0000313" key="4">
    <source>
        <dbReference type="Proteomes" id="UP000038011"/>
    </source>
</evidence>
<reference evidence="3 4" key="1">
    <citation type="submission" date="2015-01" db="EMBL/GenBank/DDBJ databases">
        <title>Ahrensia donghaiensis sp. nov., a novel dimethylsulphoniopropionate-cleavage bacterium isolated from seawater and emended descriptions of the genus Ahrensia and Ahrensia kielensis.</title>
        <authorList>
            <person name="Liu J."/>
        </authorList>
    </citation>
    <scope>NUCLEOTIDE SEQUENCE [LARGE SCALE GENOMIC DNA]</scope>
    <source>
        <strain evidence="3 4">LZD062</strain>
    </source>
</reference>
<dbReference type="RefSeq" id="WP_053997960.1">
    <property type="nucleotide sequence ID" value="NZ_JXMU01000003.1"/>
</dbReference>
<dbReference type="InterPro" id="IPR042100">
    <property type="entry name" value="Bug_dom1"/>
</dbReference>